<organism evidence="1 2">
    <name type="scientific">Abeliophyllum distichum</name>
    <dbReference type="NCBI Taxonomy" id="126358"/>
    <lineage>
        <taxon>Eukaryota</taxon>
        <taxon>Viridiplantae</taxon>
        <taxon>Streptophyta</taxon>
        <taxon>Embryophyta</taxon>
        <taxon>Tracheophyta</taxon>
        <taxon>Spermatophyta</taxon>
        <taxon>Magnoliopsida</taxon>
        <taxon>eudicotyledons</taxon>
        <taxon>Gunneridae</taxon>
        <taxon>Pentapetalae</taxon>
        <taxon>asterids</taxon>
        <taxon>lamiids</taxon>
        <taxon>Lamiales</taxon>
        <taxon>Oleaceae</taxon>
        <taxon>Forsythieae</taxon>
        <taxon>Abeliophyllum</taxon>
    </lineage>
</organism>
<comment type="caution">
    <text evidence="1">The sequence shown here is derived from an EMBL/GenBank/DDBJ whole genome shotgun (WGS) entry which is preliminary data.</text>
</comment>
<name>A0ABD1R8W1_9LAMI</name>
<gene>
    <name evidence="1" type="ORF">Adt_29613</name>
</gene>
<sequence length="116" mass="11939">MGKAQYHVPSDIGRASANKLPYLGLSFCRSSTPTQGPSLFNKAWHQMGKAQYHASSNMRLGSSTTSLSILGGALLLPSLSHLGIGSSAASLSILGDVLLLPSISHLGIGSFTASSP</sequence>
<accession>A0ABD1R8W1</accession>
<dbReference type="Proteomes" id="UP001604336">
    <property type="component" value="Unassembled WGS sequence"/>
</dbReference>
<proteinExistence type="predicted"/>
<evidence type="ECO:0000313" key="2">
    <source>
        <dbReference type="Proteomes" id="UP001604336"/>
    </source>
</evidence>
<reference evidence="2" key="1">
    <citation type="submission" date="2024-07" db="EMBL/GenBank/DDBJ databases">
        <title>Two chromosome-level genome assemblies of Korean endemic species Abeliophyllum distichum and Forsythia ovata (Oleaceae).</title>
        <authorList>
            <person name="Jang H."/>
        </authorList>
    </citation>
    <scope>NUCLEOTIDE SEQUENCE [LARGE SCALE GENOMIC DNA]</scope>
</reference>
<protein>
    <submittedName>
        <fullName evidence="1">Uncharacterized protein</fullName>
    </submittedName>
</protein>
<dbReference type="AlphaFoldDB" id="A0ABD1R8W1"/>
<evidence type="ECO:0000313" key="1">
    <source>
        <dbReference type="EMBL" id="KAL2484857.1"/>
    </source>
</evidence>
<keyword evidence="2" id="KW-1185">Reference proteome</keyword>
<dbReference type="EMBL" id="JBFOLK010000009">
    <property type="protein sequence ID" value="KAL2484857.1"/>
    <property type="molecule type" value="Genomic_DNA"/>
</dbReference>